<dbReference type="GO" id="GO:0034446">
    <property type="term" value="P:substrate adhesion-dependent cell spreading"/>
    <property type="evidence" value="ECO:0007669"/>
    <property type="project" value="TreeGrafter"/>
</dbReference>
<dbReference type="CTD" id="3914"/>
<dbReference type="FunFam" id="2.10.25.10:FF:000135">
    <property type="entry name" value="Laminin subunit beta 4"/>
    <property type="match status" value="2"/>
</dbReference>
<dbReference type="Pfam" id="PF00053">
    <property type="entry name" value="EGF_laminin"/>
    <property type="match status" value="5"/>
</dbReference>
<evidence type="ECO:0000256" key="12">
    <source>
        <dbReference type="PROSITE-ProRule" id="PRU00460"/>
    </source>
</evidence>
<dbReference type="PROSITE" id="PS50027">
    <property type="entry name" value="EGF_LAM_2"/>
    <property type="match status" value="5"/>
</dbReference>
<feature type="disulfide bond" evidence="12">
    <location>
        <begin position="429"/>
        <end position="441"/>
    </location>
</feature>
<dbReference type="GO" id="GO:0016477">
    <property type="term" value="P:cell migration"/>
    <property type="evidence" value="ECO:0007669"/>
    <property type="project" value="TreeGrafter"/>
</dbReference>
<evidence type="ECO:0000256" key="7">
    <source>
        <dbReference type="ARBA" id="ARBA00022889"/>
    </source>
</evidence>
<evidence type="ECO:0000256" key="14">
    <source>
        <dbReference type="SAM" id="MobiDB-lite"/>
    </source>
</evidence>
<feature type="domain" description="Laminin EGF-like" evidence="16">
    <location>
        <begin position="377"/>
        <end position="428"/>
    </location>
</feature>
<comment type="subcellular location">
    <subcellularLocation>
        <location evidence="1">Secreted</location>
        <location evidence="1">Extracellular space</location>
        <location evidence="1">Extracellular matrix</location>
        <location evidence="1">Basement membrane</location>
    </subcellularLocation>
</comment>
<dbReference type="Proteomes" id="UP000694891">
    <property type="component" value="Unplaced"/>
</dbReference>
<evidence type="ECO:0000256" key="5">
    <source>
        <dbReference type="ARBA" id="ARBA00022737"/>
    </source>
</evidence>
<evidence type="ECO:0000256" key="1">
    <source>
        <dbReference type="ARBA" id="ARBA00004302"/>
    </source>
</evidence>
<evidence type="ECO:0000256" key="4">
    <source>
        <dbReference type="ARBA" id="ARBA00022729"/>
    </source>
</evidence>
<feature type="disulfide bond" evidence="12">
    <location>
        <begin position="499"/>
        <end position="508"/>
    </location>
</feature>
<feature type="region of interest" description="Disordered" evidence="14">
    <location>
        <begin position="845"/>
        <end position="871"/>
    </location>
</feature>
<dbReference type="SMART" id="SM00136">
    <property type="entry name" value="LamNT"/>
    <property type="match status" value="1"/>
</dbReference>
<keyword evidence="18" id="KW-1185">Reference proteome</keyword>
<keyword evidence="4 15" id="KW-0732">Signal</keyword>
<dbReference type="GO" id="GO:0070831">
    <property type="term" value="P:basement membrane assembly"/>
    <property type="evidence" value="ECO:0007669"/>
    <property type="project" value="TreeGrafter"/>
</dbReference>
<evidence type="ECO:0000256" key="11">
    <source>
        <dbReference type="ARBA" id="ARBA00023292"/>
    </source>
</evidence>
<gene>
    <name evidence="19" type="primary">lamb3</name>
</gene>
<keyword evidence="10" id="KW-0325">Glycoprotein</keyword>
<dbReference type="GO" id="GO:0009887">
    <property type="term" value="P:animal organ morphogenesis"/>
    <property type="evidence" value="ECO:0007669"/>
    <property type="project" value="TreeGrafter"/>
</dbReference>
<dbReference type="InterPro" id="IPR050440">
    <property type="entry name" value="Laminin/Netrin_ECM"/>
</dbReference>
<dbReference type="InterPro" id="IPR056863">
    <property type="entry name" value="LMN_ATRN_NET-like_EGF"/>
</dbReference>
<evidence type="ECO:0000313" key="18">
    <source>
        <dbReference type="Proteomes" id="UP000694891"/>
    </source>
</evidence>
<sequence length="1164" mass="127426">MRLLLLLTAIAAASQAQEDCSRGACYPPSDDLLLGRVDQLQASSTCGLTGSEIFCTPYQQRAMKCCPCDSRNPNSQLAHTLQNVLSTSGSDRWWQSRKGENPVTLQLDLNNLFQLDNLILMFKGPRPSALVIERKLDNDRTWQPVLYLATDCEQAFPGVPTRTPLTLDQTYCYTLPPTGTNPYQDHTIEFSPLRQYAYVPAPNSQKIEGVSGLTGLRVRLTELGDVPRLPGRSLSRFYALKEMRVIGSCMCHGHANRCLPQEYNNQLSPTVQVNPQCDCQHNTAGVNCERCADLYNDLPWRPAEEGNTHTCKRCECNSHAQRCRFDQAVYEASGRRSGGVCEGCMHHTTGPKCDQCAPGYQPNPRSQMDRPDACIRCICSAEGTVNGGRCDDSTGSCQCKVNVEGPRCDRCKRGYYGLSTSNPLGCTRCSCSPDGSLSDVCDPVTGQCPCRSHFHGLTCDTCVKGYWKPSLSERCEPCSCDPTRSKSDTCDQLTGQCQCRPGFGGRTCTECPDNTYGDPLIGCQPCRCDTDGTLPEFCDKQTGVCLCRPGVTGTRCDSCSPKHCDSFPACELCPSCFFTLDGQRQNLSLALERLPPRLPTGAGGDLANFGPRIWTLEASLKQIQDSISLPPKTAGEIDDALSLLEKLRDQMNQVDNDFSPLTRTPGLDSELDKLEALLDSLIPVYNAKKDGIDNSITPNNEGAFTAIKDAYNKSTDADKKVNDSKDTVKESANVREETKDIQNEVQPANTRDLDELNQSMASQPDLTPVAKEVCGSVRSKPCTPLQCEGGDLCPPKGTPPCKKGEKCIGALPLSERANTDAKDVKDRLDKLSGKITEAAEKLEKTQETANQVKQSAEKLSKKTKQARDELQDELKDTREVVKALKDFLSDPSSNLTHIQEVSNEILKAKLPLHIDDLKRKLEELKNLPAYPPDITAVLKDTKPQLDTARKLLEEAQDARDKALGVKADVDGLIAGFDSTDGLLSNLEENLQDSMDLIDNLGKNLTKAKEQLKPAEKALDDVSKLVKPMKPQLDELKDVLNKADQQTKDAQDNADKAEDEADAAKEDLLALEEQLDRLKAEGPPGTGVEPGPLGDRLAKLKQDAGALANTTENMMNALEGKADSLRGLQDEILQKSTKLEGLDAKLKDLLAKLRKKAHDLSTCQG</sequence>
<protein>
    <submittedName>
        <fullName evidence="19">Laminin subunit beta-3</fullName>
    </submittedName>
</protein>
<name>A0A9Y4U1Y5_9TELE</name>
<dbReference type="InterPro" id="IPR002049">
    <property type="entry name" value="LE_dom"/>
</dbReference>
<feature type="domain" description="Laminin EGF-like" evidence="16">
    <location>
        <begin position="526"/>
        <end position="572"/>
    </location>
</feature>
<reference evidence="19" key="1">
    <citation type="submission" date="2025-08" db="UniProtKB">
        <authorList>
            <consortium name="RefSeq"/>
        </authorList>
    </citation>
    <scope>IDENTIFICATION</scope>
</reference>
<dbReference type="RefSeq" id="XP_008301809.1">
    <property type="nucleotide sequence ID" value="XM_008303587.1"/>
</dbReference>
<dbReference type="PROSITE" id="PS51117">
    <property type="entry name" value="LAMININ_NTER"/>
    <property type="match status" value="1"/>
</dbReference>
<dbReference type="AlphaFoldDB" id="A0A9Y4U1Y5"/>
<evidence type="ECO:0000256" key="9">
    <source>
        <dbReference type="ARBA" id="ARBA00023157"/>
    </source>
</evidence>
<feature type="disulfide bond" evidence="12">
    <location>
        <begin position="344"/>
        <end position="353"/>
    </location>
</feature>
<feature type="disulfide bond" evidence="12">
    <location>
        <begin position="431"/>
        <end position="448"/>
    </location>
</feature>
<feature type="signal peptide" evidence="15">
    <location>
        <begin position="1"/>
        <end position="16"/>
    </location>
</feature>
<dbReference type="GO" id="GO:0043256">
    <property type="term" value="C:laminin complex"/>
    <property type="evidence" value="ECO:0007669"/>
    <property type="project" value="TreeGrafter"/>
</dbReference>
<feature type="region of interest" description="Disordered" evidence="14">
    <location>
        <begin position="1042"/>
        <end position="1061"/>
    </location>
</feature>
<keyword evidence="7" id="KW-0130">Cell adhesion</keyword>
<dbReference type="SMART" id="SM00180">
    <property type="entry name" value="EGF_Lam"/>
    <property type="match status" value="6"/>
</dbReference>
<dbReference type="SUPFAM" id="SSF57196">
    <property type="entry name" value="EGF/Laminin"/>
    <property type="match status" value="6"/>
</dbReference>
<feature type="disulfide bond" evidence="12">
    <location>
        <begin position="480"/>
        <end position="497"/>
    </location>
</feature>
<keyword evidence="5" id="KW-0677">Repeat</keyword>
<keyword evidence="3" id="KW-0272">Extracellular matrix</keyword>
<accession>A0A9Y4U1Y5</accession>
<evidence type="ECO:0000256" key="13">
    <source>
        <dbReference type="SAM" id="Coils"/>
    </source>
</evidence>
<evidence type="ECO:0000259" key="17">
    <source>
        <dbReference type="PROSITE" id="PS51117"/>
    </source>
</evidence>
<dbReference type="Gene3D" id="2.170.300.10">
    <property type="entry name" value="Tie2 ligand-binding domain superfamily"/>
    <property type="match status" value="1"/>
</dbReference>
<dbReference type="Gene3D" id="1.10.287.1490">
    <property type="match status" value="1"/>
</dbReference>
<feature type="compositionally biased region" description="Basic and acidic residues" evidence="14">
    <location>
        <begin position="855"/>
        <end position="871"/>
    </location>
</feature>
<feature type="disulfide bond" evidence="12">
    <location>
        <begin position="450"/>
        <end position="459"/>
    </location>
</feature>
<evidence type="ECO:0000313" key="19">
    <source>
        <dbReference type="RefSeq" id="XP_008301809.1"/>
    </source>
</evidence>
<feature type="domain" description="Laminin EGF-like" evidence="16">
    <location>
        <begin position="314"/>
        <end position="376"/>
    </location>
</feature>
<evidence type="ECO:0000256" key="6">
    <source>
        <dbReference type="ARBA" id="ARBA00022869"/>
    </source>
</evidence>
<dbReference type="FunFam" id="2.170.300.10:FF:000001">
    <property type="entry name" value="Laminin subunit beta-1"/>
    <property type="match status" value="1"/>
</dbReference>
<dbReference type="GO" id="GO:0009888">
    <property type="term" value="P:tissue development"/>
    <property type="evidence" value="ECO:0007669"/>
    <property type="project" value="TreeGrafter"/>
</dbReference>
<dbReference type="CDD" id="cd00055">
    <property type="entry name" value="EGF_Lam"/>
    <property type="match status" value="6"/>
</dbReference>
<keyword evidence="6" id="KW-0084">Basement membrane</keyword>
<evidence type="ECO:0000256" key="2">
    <source>
        <dbReference type="ARBA" id="ARBA00022525"/>
    </source>
</evidence>
<organism evidence="18 19">
    <name type="scientific">Stegastes partitus</name>
    <name type="common">bicolor damselfish</name>
    <dbReference type="NCBI Taxonomy" id="144197"/>
    <lineage>
        <taxon>Eukaryota</taxon>
        <taxon>Metazoa</taxon>
        <taxon>Chordata</taxon>
        <taxon>Craniata</taxon>
        <taxon>Vertebrata</taxon>
        <taxon>Euteleostomi</taxon>
        <taxon>Actinopterygii</taxon>
        <taxon>Neopterygii</taxon>
        <taxon>Teleostei</taxon>
        <taxon>Neoteleostei</taxon>
        <taxon>Acanthomorphata</taxon>
        <taxon>Ovalentaria</taxon>
        <taxon>Pomacentridae</taxon>
        <taxon>Stegastes</taxon>
    </lineage>
</organism>
<dbReference type="InterPro" id="IPR008211">
    <property type="entry name" value="Laminin_N"/>
</dbReference>
<dbReference type="PRINTS" id="PR00011">
    <property type="entry name" value="EGFLAMININ"/>
</dbReference>
<feature type="disulfide bond" evidence="12">
    <location>
        <begin position="528"/>
        <end position="545"/>
    </location>
</feature>
<evidence type="ECO:0000256" key="8">
    <source>
        <dbReference type="ARBA" id="ARBA00023054"/>
    </source>
</evidence>
<evidence type="ECO:0000259" key="16">
    <source>
        <dbReference type="PROSITE" id="PS50027"/>
    </source>
</evidence>
<dbReference type="Gene3D" id="2.60.120.260">
    <property type="entry name" value="Galactose-binding domain-like"/>
    <property type="match status" value="1"/>
</dbReference>
<feature type="disulfide bond" evidence="12">
    <location>
        <begin position="547"/>
        <end position="556"/>
    </location>
</feature>
<dbReference type="GO" id="GO:0007411">
    <property type="term" value="P:axon guidance"/>
    <property type="evidence" value="ECO:0007669"/>
    <property type="project" value="TreeGrafter"/>
</dbReference>
<dbReference type="PANTHER" id="PTHR10574">
    <property type="entry name" value="NETRIN/LAMININ-RELATED"/>
    <property type="match status" value="1"/>
</dbReference>
<dbReference type="PANTHER" id="PTHR10574:SF268">
    <property type="entry name" value="LAMININ SUBUNIT BETA-3"/>
    <property type="match status" value="1"/>
</dbReference>
<dbReference type="GeneID" id="103373650"/>
<feature type="region of interest" description="Disordered" evidence="14">
    <location>
        <begin position="716"/>
        <end position="749"/>
    </location>
</feature>
<dbReference type="FunFam" id="2.10.25.10:FF:000084">
    <property type="entry name" value="Laminin subunit alpha 3"/>
    <property type="match status" value="1"/>
</dbReference>
<evidence type="ECO:0000256" key="10">
    <source>
        <dbReference type="ARBA" id="ARBA00023180"/>
    </source>
</evidence>
<proteinExistence type="predicted"/>
<feature type="domain" description="Laminin EGF-like" evidence="16">
    <location>
        <begin position="429"/>
        <end position="477"/>
    </location>
</feature>
<keyword evidence="8 13" id="KW-0175">Coiled coil</keyword>
<dbReference type="PROSITE" id="PS01248">
    <property type="entry name" value="EGF_LAM_1"/>
    <property type="match status" value="2"/>
</dbReference>
<evidence type="ECO:0000256" key="3">
    <source>
        <dbReference type="ARBA" id="ARBA00022530"/>
    </source>
</evidence>
<feature type="chain" id="PRO_5041408800" evidence="15">
    <location>
        <begin position="17"/>
        <end position="1164"/>
    </location>
</feature>
<evidence type="ECO:0000256" key="15">
    <source>
        <dbReference type="SAM" id="SignalP"/>
    </source>
</evidence>
<comment type="caution">
    <text evidence="12">Lacks conserved residue(s) required for the propagation of feature annotation.</text>
</comment>
<dbReference type="Pfam" id="PF00055">
    <property type="entry name" value="Laminin_N"/>
    <property type="match status" value="1"/>
</dbReference>
<keyword evidence="2" id="KW-0964">Secreted</keyword>
<feature type="compositionally biased region" description="Basic and acidic residues" evidence="14">
    <location>
        <begin position="716"/>
        <end position="742"/>
    </location>
</feature>
<feature type="disulfide bond" evidence="12">
    <location>
        <begin position="526"/>
        <end position="538"/>
    </location>
</feature>
<feature type="domain" description="Laminin N-terminal" evidence="17">
    <location>
        <begin position="21"/>
        <end position="248"/>
    </location>
</feature>
<feature type="disulfide bond" evidence="12">
    <location>
        <begin position="399"/>
        <end position="408"/>
    </location>
</feature>
<feature type="domain" description="Laminin EGF-like" evidence="16">
    <location>
        <begin position="478"/>
        <end position="525"/>
    </location>
</feature>
<dbReference type="Gene3D" id="2.10.25.10">
    <property type="entry name" value="Laminin"/>
    <property type="match status" value="4"/>
</dbReference>
<feature type="coiled-coil region" evidence="13">
    <location>
        <begin position="1124"/>
        <end position="1158"/>
    </location>
</feature>
<dbReference type="Pfam" id="PF24973">
    <property type="entry name" value="EGF_LMN_ATRN"/>
    <property type="match status" value="1"/>
</dbReference>
<keyword evidence="9 12" id="KW-1015">Disulfide bond</keyword>
<feature type="disulfide bond" evidence="12">
    <location>
        <begin position="478"/>
        <end position="490"/>
    </location>
</feature>
<dbReference type="FunFam" id="2.60.120.260:FF:000073">
    <property type="entry name" value="Laminin subunit beta 3"/>
    <property type="match status" value="1"/>
</dbReference>
<dbReference type="Gene3D" id="1.10.287.950">
    <property type="entry name" value="Methyl-accepting chemotaxis protein"/>
    <property type="match status" value="1"/>
</dbReference>
<keyword evidence="11 12" id="KW-0424">Laminin EGF-like domain</keyword>